<proteinExistence type="inferred from homology"/>
<dbReference type="PANTHER" id="PTHR12274:SF3">
    <property type="entry name" value="PROGRANULIN"/>
    <property type="match status" value="1"/>
</dbReference>
<comment type="subcellular location">
    <subcellularLocation>
        <location evidence="1">Cell membrane</location>
        <topology evidence="1">Single-pass type II membrane protein</topology>
    </subcellularLocation>
    <subcellularLocation>
        <location evidence="3">Endoplasmic reticulum membrane</location>
        <topology evidence="3">Single-pass type II membrane protein</topology>
    </subcellularLocation>
    <subcellularLocation>
        <location evidence="2">Secreted</location>
        <location evidence="2">Extracellular exosome</location>
    </subcellularLocation>
</comment>
<evidence type="ECO:0000256" key="2">
    <source>
        <dbReference type="ARBA" id="ARBA00004550"/>
    </source>
</evidence>
<sequence>METVVIVAIGVLATIFLASFVALVVVCRQRYCRPKDLLHHYDTKPIVDLIGAMETQSEPSELELDDVVITNPHIEAILENEDWIEDASGLVSHCIAILKICHTLTEKLVAMTMGSGARMKSPTSLNDIIVVAKRISPRVDDVVRSMYPPLDPKLLDARTTALLLSVSHLVLVTRNACHLTSGMDWIDRSLSAAEEHMTVLREAALATEPERNLPGAESFLQEHWCLVRPPPPQMPYPRMWALVPLWLVLAGAVASLKCPDGRVCEGFSACCQEPGGDGYACCSLSQVFLKSLPMIQTGIVTEPSRTTCPDGTRCPAEYTCLSTSAGSFSCCPLSEAVSCADGRHCCPQGSHCSADGKSCFTLPDPHDLAAVQCPDGESQCPDDSTCCVTVDGTWGCCPMPEASCCVDKVHCCPHATTCDLARSQCLSADGDQPMRVKFPARKRTPGLGALVLADKTTCPDQKLMCPDDATCCQLPTNQYGCCPLQNAVCCSDQLHCCPQGMTCDLQHSKCTSVLGQMQPLTRLPEVSNSAQNVKCDDFTSCPDGNTCCQLSTGAWGCCAYSEAVCCLDHVHCCPMGYTCSLEQGICQEGDATISWLKKALAQVRVTSTSQEVKCDDQTSCPDGDTCCRLLTGAWGCCPFAEAVCCQDHIHCCPKGYTCDPGQGSCQKGGATISWLKKTTAQVRVTSTSREVKCDDQTSCPDGDTCCRLLTGAWGCCPLPQATCCQDHMHCCPKGYKCSPEGSCEQGGTSIPWLKKTPALVRVTSTSQDVKCDDETSCPDENTCCRLLTGAWGCCPAPEATCCPDHIHCCPKGSKCDLTGSSCLQGSTSIPWLEKTPALRRVTSADQDVKCNSQQFCPDGNTCCRVPGPQGQWTCCPLPQAVCCSDGFRCCPAGHTCDLEHDRCLSKPLRMSVARVHVTSAPQVQNVQCNATVSCEDGQTCCKNLSGAWACCQLPNAVCCKDKQHCCPMGYTCNLVAQTCEKQQAALPEGLGPSAVLLPASPEPSNDVACDSTHFCHDNQTCCKVSMGAWACCPYKKGICCDDKHHCCPHGYRCTKKGLSCIWHGPQRWDGSIFSAGNPKKQMLL</sequence>
<name>A0A151PBZ2_ALLMI</name>
<dbReference type="Gene3D" id="1.20.1410.10">
    <property type="entry name" value="I/LWEQ domain"/>
    <property type="match status" value="1"/>
</dbReference>
<feature type="domain" description="Granulins" evidence="15">
    <location>
        <begin position="490"/>
        <end position="503"/>
    </location>
</feature>
<evidence type="ECO:0000259" key="15">
    <source>
        <dbReference type="PROSITE" id="PS00799"/>
    </source>
</evidence>
<feature type="domain" description="Granulins" evidence="15">
    <location>
        <begin position="959"/>
        <end position="972"/>
    </location>
</feature>
<gene>
    <name evidence="16" type="primary">GRN-1</name>
    <name evidence="16" type="ORF">Y1Q_0018374</name>
</gene>
<organism evidence="16 17">
    <name type="scientific">Alligator mississippiensis</name>
    <name type="common">American alligator</name>
    <dbReference type="NCBI Taxonomy" id="8496"/>
    <lineage>
        <taxon>Eukaryota</taxon>
        <taxon>Metazoa</taxon>
        <taxon>Chordata</taxon>
        <taxon>Craniata</taxon>
        <taxon>Vertebrata</taxon>
        <taxon>Euteleostomi</taxon>
        <taxon>Archelosauria</taxon>
        <taxon>Archosauria</taxon>
        <taxon>Crocodylia</taxon>
        <taxon>Alligatoridae</taxon>
        <taxon>Alligatorinae</taxon>
        <taxon>Alligator</taxon>
    </lineage>
</organism>
<dbReference type="AlphaFoldDB" id="A0A151PBZ2"/>
<protein>
    <recommendedName>
        <fullName evidence="6">Transmembrane protein 98</fullName>
    </recommendedName>
</protein>
<comment type="similarity">
    <text evidence="4">Belongs to the granulin family.</text>
</comment>
<dbReference type="GO" id="GO:0005886">
    <property type="term" value="C:plasma membrane"/>
    <property type="evidence" value="ECO:0007669"/>
    <property type="project" value="UniProtKB-SubCell"/>
</dbReference>
<keyword evidence="10" id="KW-0256">Endoplasmic reticulum</keyword>
<evidence type="ECO:0000256" key="12">
    <source>
        <dbReference type="ARBA" id="ARBA00023136"/>
    </source>
</evidence>
<dbReference type="Gene3D" id="2.10.25.160">
    <property type="entry name" value="Granulin"/>
    <property type="match status" value="10"/>
</dbReference>
<keyword evidence="12 14" id="KW-0472">Membrane</keyword>
<comment type="caution">
    <text evidence="16">The sequence shown here is derived from an EMBL/GenBank/DDBJ whole genome shotgun (WGS) entry which is preliminary data.</text>
</comment>
<feature type="domain" description="Granulins" evidence="15">
    <location>
        <begin position="1040"/>
        <end position="1053"/>
    </location>
</feature>
<keyword evidence="9 14" id="KW-0812">Transmembrane</keyword>
<dbReference type="FunFam" id="1.20.1410.10:FF:000003">
    <property type="entry name" value="Transmembrane protein 98"/>
    <property type="match status" value="1"/>
</dbReference>
<evidence type="ECO:0000256" key="4">
    <source>
        <dbReference type="ARBA" id="ARBA00010093"/>
    </source>
</evidence>
<evidence type="ECO:0000256" key="8">
    <source>
        <dbReference type="ARBA" id="ARBA00022525"/>
    </source>
</evidence>
<evidence type="ECO:0000313" key="16">
    <source>
        <dbReference type="EMBL" id="KYO46601.1"/>
    </source>
</evidence>
<dbReference type="Proteomes" id="UP000050525">
    <property type="component" value="Unassembled WGS sequence"/>
</dbReference>
<dbReference type="SMART" id="SM00277">
    <property type="entry name" value="GRAN"/>
    <property type="match status" value="10"/>
</dbReference>
<evidence type="ECO:0000256" key="7">
    <source>
        <dbReference type="ARBA" id="ARBA00022475"/>
    </source>
</evidence>
<dbReference type="EMBL" id="AKHW03000499">
    <property type="protein sequence ID" value="KYO46601.1"/>
    <property type="molecule type" value="Genomic_DNA"/>
</dbReference>
<dbReference type="SUPFAM" id="SSF57277">
    <property type="entry name" value="Granulin repeat"/>
    <property type="match status" value="9"/>
</dbReference>
<dbReference type="STRING" id="8496.A0A151PBZ2"/>
<evidence type="ECO:0000256" key="1">
    <source>
        <dbReference type="ARBA" id="ARBA00004401"/>
    </source>
</evidence>
<feature type="domain" description="Granulins" evidence="15">
    <location>
        <begin position="724"/>
        <end position="737"/>
    </location>
</feature>
<feature type="domain" description="Granulins" evidence="15">
    <location>
        <begin position="645"/>
        <end position="658"/>
    </location>
</feature>
<evidence type="ECO:0000256" key="5">
    <source>
        <dbReference type="ARBA" id="ARBA00011024"/>
    </source>
</evidence>
<feature type="domain" description="Granulins" evidence="15">
    <location>
        <begin position="339"/>
        <end position="352"/>
    </location>
</feature>
<evidence type="ECO:0000256" key="3">
    <source>
        <dbReference type="ARBA" id="ARBA00004648"/>
    </source>
</evidence>
<dbReference type="GO" id="GO:0005615">
    <property type="term" value="C:extracellular space"/>
    <property type="evidence" value="ECO:0007669"/>
    <property type="project" value="UniProtKB-ARBA"/>
</dbReference>
<dbReference type="InterPro" id="IPR000118">
    <property type="entry name" value="Granulin"/>
</dbReference>
<evidence type="ECO:0000256" key="13">
    <source>
        <dbReference type="ARBA" id="ARBA00023157"/>
    </source>
</evidence>
<keyword evidence="11 14" id="KW-1133">Transmembrane helix</keyword>
<evidence type="ECO:0000313" key="17">
    <source>
        <dbReference type="Proteomes" id="UP000050525"/>
    </source>
</evidence>
<dbReference type="PROSITE" id="PS00799">
    <property type="entry name" value="GRANULINS"/>
    <property type="match status" value="9"/>
</dbReference>
<dbReference type="FunFam" id="2.10.25.160:FF:000001">
    <property type="entry name" value="Granulin precursor"/>
    <property type="match status" value="2"/>
</dbReference>
<reference evidence="16 17" key="1">
    <citation type="journal article" date="2012" name="Genome Biol.">
        <title>Sequencing three crocodilian genomes to illuminate the evolution of archosaurs and amniotes.</title>
        <authorList>
            <person name="St John J.A."/>
            <person name="Braun E.L."/>
            <person name="Isberg S.R."/>
            <person name="Miles L.G."/>
            <person name="Chong A.Y."/>
            <person name="Gongora J."/>
            <person name="Dalzell P."/>
            <person name="Moran C."/>
            <person name="Bed'hom B."/>
            <person name="Abzhanov A."/>
            <person name="Burgess S.C."/>
            <person name="Cooksey A.M."/>
            <person name="Castoe T.A."/>
            <person name="Crawford N.G."/>
            <person name="Densmore L.D."/>
            <person name="Drew J.C."/>
            <person name="Edwards S.V."/>
            <person name="Faircloth B.C."/>
            <person name="Fujita M.K."/>
            <person name="Greenwold M.J."/>
            <person name="Hoffmann F.G."/>
            <person name="Howard J.M."/>
            <person name="Iguchi T."/>
            <person name="Janes D.E."/>
            <person name="Khan S.Y."/>
            <person name="Kohno S."/>
            <person name="de Koning A.J."/>
            <person name="Lance S.L."/>
            <person name="McCarthy F.M."/>
            <person name="McCormack J.E."/>
            <person name="Merchant M.E."/>
            <person name="Peterson D.G."/>
            <person name="Pollock D.D."/>
            <person name="Pourmand N."/>
            <person name="Raney B.J."/>
            <person name="Roessler K.A."/>
            <person name="Sanford J.R."/>
            <person name="Sawyer R.H."/>
            <person name="Schmidt C.J."/>
            <person name="Triplett E.W."/>
            <person name="Tuberville T.D."/>
            <person name="Venegas-Anaya M."/>
            <person name="Howard J.T."/>
            <person name="Jarvis E.D."/>
            <person name="Guillette L.J.Jr."/>
            <person name="Glenn T.C."/>
            <person name="Green R.E."/>
            <person name="Ray D.A."/>
        </authorList>
    </citation>
    <scope>NUCLEOTIDE SEQUENCE [LARGE SCALE GENOMIC DNA]</scope>
    <source>
        <strain evidence="16">KSC_2009_1</strain>
    </source>
</reference>
<evidence type="ECO:0000256" key="11">
    <source>
        <dbReference type="ARBA" id="ARBA00022989"/>
    </source>
</evidence>
<feature type="domain" description="Granulins" evidence="15">
    <location>
        <begin position="405"/>
        <end position="418"/>
    </location>
</feature>
<keyword evidence="17" id="KW-1185">Reference proteome</keyword>
<dbReference type="PANTHER" id="PTHR12274">
    <property type="entry name" value="GRANULIN"/>
    <property type="match status" value="1"/>
</dbReference>
<feature type="transmembrane region" description="Helical" evidence="14">
    <location>
        <begin position="6"/>
        <end position="27"/>
    </location>
</feature>
<feature type="domain" description="Granulins" evidence="15">
    <location>
        <begin position="802"/>
        <end position="815"/>
    </location>
</feature>
<dbReference type="SMART" id="SM00289">
    <property type="entry name" value="WR1"/>
    <property type="match status" value="6"/>
</dbReference>
<evidence type="ECO:0000256" key="6">
    <source>
        <dbReference type="ARBA" id="ARBA00014380"/>
    </source>
</evidence>
<dbReference type="Pfam" id="PF00396">
    <property type="entry name" value="Granulin"/>
    <property type="match status" value="10"/>
</dbReference>
<comment type="similarity">
    <text evidence="5">Belongs to the TMEM98 family.</text>
</comment>
<dbReference type="InterPro" id="IPR037277">
    <property type="entry name" value="Granulin_sf"/>
</dbReference>
<accession>A0A151PBZ2</accession>
<keyword evidence="7" id="KW-1003">Cell membrane</keyword>
<keyword evidence="8" id="KW-0964">Secreted</keyword>
<dbReference type="InterPro" id="IPR006150">
    <property type="entry name" value="Cys_repeat_1"/>
</dbReference>
<feature type="domain" description="Granulins" evidence="15">
    <location>
        <begin position="566"/>
        <end position="579"/>
    </location>
</feature>
<dbReference type="InterPro" id="IPR039036">
    <property type="entry name" value="Granulin_fam"/>
</dbReference>
<evidence type="ECO:0000256" key="10">
    <source>
        <dbReference type="ARBA" id="ARBA00022824"/>
    </source>
</evidence>
<evidence type="ECO:0000256" key="14">
    <source>
        <dbReference type="SAM" id="Phobius"/>
    </source>
</evidence>
<dbReference type="GO" id="GO:0005789">
    <property type="term" value="C:endoplasmic reticulum membrane"/>
    <property type="evidence" value="ECO:0007669"/>
    <property type="project" value="UniProtKB-SubCell"/>
</dbReference>
<keyword evidence="13" id="KW-1015">Disulfide bond</keyword>
<evidence type="ECO:0000256" key="9">
    <source>
        <dbReference type="ARBA" id="ARBA00022692"/>
    </source>
</evidence>
<dbReference type="eggNOG" id="KOG4296">
    <property type="taxonomic scope" value="Eukaryota"/>
</dbReference>